<evidence type="ECO:0000313" key="8">
    <source>
        <dbReference type="Proteomes" id="UP000030752"/>
    </source>
</evidence>
<evidence type="ECO:0000313" key="7">
    <source>
        <dbReference type="EMBL" id="ETN39651.1"/>
    </source>
</evidence>
<dbReference type="AlphaFoldDB" id="W2RT03"/>
<dbReference type="EMBL" id="KB822721">
    <property type="protein sequence ID" value="ETN39651.1"/>
    <property type="molecule type" value="Genomic_DNA"/>
</dbReference>
<dbReference type="GO" id="GO:0000981">
    <property type="term" value="F:DNA-binding transcription factor activity, RNA polymerase II-specific"/>
    <property type="evidence" value="ECO:0007669"/>
    <property type="project" value="TreeGrafter"/>
</dbReference>
<dbReference type="STRING" id="1220924.W2RT03"/>
<gene>
    <name evidence="7" type="ORF">HMPREF1541_05877</name>
</gene>
<keyword evidence="8" id="KW-1185">Reference proteome</keyword>
<dbReference type="GO" id="GO:0000978">
    <property type="term" value="F:RNA polymerase II cis-regulatory region sequence-specific DNA binding"/>
    <property type="evidence" value="ECO:0007669"/>
    <property type="project" value="TreeGrafter"/>
</dbReference>
<evidence type="ECO:0000256" key="3">
    <source>
        <dbReference type="ARBA" id="ARBA00023163"/>
    </source>
</evidence>
<protein>
    <recommendedName>
        <fullName evidence="6">Xylanolytic transcriptional activator regulatory domain-containing protein</fullName>
    </recommendedName>
</protein>
<organism evidence="7 8">
    <name type="scientific">Cyphellophora europaea (strain CBS 101466)</name>
    <name type="common">Phialophora europaea</name>
    <dbReference type="NCBI Taxonomy" id="1220924"/>
    <lineage>
        <taxon>Eukaryota</taxon>
        <taxon>Fungi</taxon>
        <taxon>Dikarya</taxon>
        <taxon>Ascomycota</taxon>
        <taxon>Pezizomycotina</taxon>
        <taxon>Eurotiomycetes</taxon>
        <taxon>Chaetothyriomycetidae</taxon>
        <taxon>Chaetothyriales</taxon>
        <taxon>Cyphellophoraceae</taxon>
        <taxon>Cyphellophora</taxon>
    </lineage>
</organism>
<keyword evidence="1" id="KW-0805">Transcription regulation</keyword>
<evidence type="ECO:0000256" key="2">
    <source>
        <dbReference type="ARBA" id="ARBA00023125"/>
    </source>
</evidence>
<dbReference type="VEuPathDB" id="FungiDB:HMPREF1541_05877"/>
<feature type="region of interest" description="Disordered" evidence="5">
    <location>
        <begin position="1"/>
        <end position="48"/>
    </location>
</feature>
<evidence type="ECO:0000256" key="4">
    <source>
        <dbReference type="ARBA" id="ARBA00023242"/>
    </source>
</evidence>
<evidence type="ECO:0000256" key="5">
    <source>
        <dbReference type="SAM" id="MobiDB-lite"/>
    </source>
</evidence>
<dbReference type="InParanoid" id="W2RT03"/>
<dbReference type="RefSeq" id="XP_008718436.1">
    <property type="nucleotide sequence ID" value="XM_008720214.1"/>
</dbReference>
<dbReference type="PANTHER" id="PTHR47424:SF3">
    <property type="entry name" value="REGULATORY PROTEIN GAL4"/>
    <property type="match status" value="1"/>
</dbReference>
<dbReference type="GO" id="GO:0000435">
    <property type="term" value="P:positive regulation of transcription from RNA polymerase II promoter by galactose"/>
    <property type="evidence" value="ECO:0007669"/>
    <property type="project" value="TreeGrafter"/>
</dbReference>
<dbReference type="Proteomes" id="UP000030752">
    <property type="component" value="Unassembled WGS sequence"/>
</dbReference>
<dbReference type="GeneID" id="19973216"/>
<dbReference type="Pfam" id="PF04082">
    <property type="entry name" value="Fungal_trans"/>
    <property type="match status" value="1"/>
</dbReference>
<feature type="compositionally biased region" description="Polar residues" evidence="5">
    <location>
        <begin position="9"/>
        <end position="37"/>
    </location>
</feature>
<evidence type="ECO:0000259" key="6">
    <source>
        <dbReference type="SMART" id="SM00906"/>
    </source>
</evidence>
<dbReference type="InterPro" id="IPR007219">
    <property type="entry name" value="XnlR_reg_dom"/>
</dbReference>
<dbReference type="OrthoDB" id="424974at2759"/>
<dbReference type="eggNOG" id="ENOG502RJRW">
    <property type="taxonomic scope" value="Eukaryota"/>
</dbReference>
<dbReference type="PANTHER" id="PTHR47424">
    <property type="entry name" value="REGULATORY PROTEIN GAL4"/>
    <property type="match status" value="1"/>
</dbReference>
<proteinExistence type="predicted"/>
<dbReference type="SMART" id="SM00906">
    <property type="entry name" value="Fungal_trans"/>
    <property type="match status" value="1"/>
</dbReference>
<dbReference type="HOGENOM" id="CLU_008511_3_1_1"/>
<evidence type="ECO:0000256" key="1">
    <source>
        <dbReference type="ARBA" id="ARBA00023015"/>
    </source>
</evidence>
<sequence length="648" mass="71382">MNVMESPRSETYGQIPQARTSSTTVLSAASPYTQPPETASDEANDVDAMGSTLNCSPVARKSPAGYYGTSSSISFLNDVYIAIGRGVPSSASDTTAAIPVPLKDSSTELLGSDSPDRFILPPRHTMDGILDVYWQRIHHLYPFIHRPTFQAAYEKLWLPAGAAGHSSALENGMLGSKRYGPDSVVFHCALNAIAALSCHFMEPRGKNRTRLADAFGERSRSLCHLDLFDEGSLAFVQTLLLIAQYLQSTPFPSRCWNCIGIACRLAQGMGLHVESPDLLSQLTAEEIDMRRRVWHGCVTLDAVVSMTLGRPLMLHKADRVPLPQLLQRETALGHVRPVVVESSHTDFFLESCKLYAVLRDIVSELYQKSEDKAGGYDAIIAFDAAISTLEDKLPSELRPHEARLMPEDTTGADICLQQAYVLQARRLHLRILLYRPTFTRHCQSLCAQSGTQAASPEVRSITEASSGLSQALSEACVERATQLIETVHESMSKSATGAWWYNLFYTRTAGVVILFAMACPSLFSSASNADRLLKAWELCQTVLADLEKLSSRVSPCMRQLEALQNQIQKSWSKQEQLRPPPRNQMRHDGIYALQTTPAIATTALFDSTTDHANFDAGGLGVAFPDENCFEFDLTTDFDWEAFLSNTGI</sequence>
<keyword evidence="2" id="KW-0238">DNA-binding</keyword>
<dbReference type="InterPro" id="IPR051127">
    <property type="entry name" value="Fungal_SecMet_Regulators"/>
</dbReference>
<reference evidence="7 8" key="1">
    <citation type="submission" date="2013-03" db="EMBL/GenBank/DDBJ databases">
        <title>The Genome Sequence of Phialophora europaea CBS 101466.</title>
        <authorList>
            <consortium name="The Broad Institute Genomics Platform"/>
            <person name="Cuomo C."/>
            <person name="de Hoog S."/>
            <person name="Gorbushina A."/>
            <person name="Walker B."/>
            <person name="Young S.K."/>
            <person name="Zeng Q."/>
            <person name="Gargeya S."/>
            <person name="Fitzgerald M."/>
            <person name="Haas B."/>
            <person name="Abouelleil A."/>
            <person name="Allen A.W."/>
            <person name="Alvarado L."/>
            <person name="Arachchi H.M."/>
            <person name="Berlin A.M."/>
            <person name="Chapman S.B."/>
            <person name="Gainer-Dewar J."/>
            <person name="Goldberg J."/>
            <person name="Griggs A."/>
            <person name="Gujja S."/>
            <person name="Hansen M."/>
            <person name="Howarth C."/>
            <person name="Imamovic A."/>
            <person name="Ireland A."/>
            <person name="Larimer J."/>
            <person name="McCowan C."/>
            <person name="Murphy C."/>
            <person name="Pearson M."/>
            <person name="Poon T.W."/>
            <person name="Priest M."/>
            <person name="Roberts A."/>
            <person name="Saif S."/>
            <person name="Shea T."/>
            <person name="Sisk P."/>
            <person name="Sykes S."/>
            <person name="Wortman J."/>
            <person name="Nusbaum C."/>
            <person name="Birren B."/>
        </authorList>
    </citation>
    <scope>NUCLEOTIDE SEQUENCE [LARGE SCALE GENOMIC DNA]</scope>
    <source>
        <strain evidence="7 8">CBS 101466</strain>
    </source>
</reference>
<keyword evidence="3" id="KW-0804">Transcription</keyword>
<dbReference type="GO" id="GO:0008270">
    <property type="term" value="F:zinc ion binding"/>
    <property type="evidence" value="ECO:0007669"/>
    <property type="project" value="InterPro"/>
</dbReference>
<dbReference type="GO" id="GO:0006351">
    <property type="term" value="P:DNA-templated transcription"/>
    <property type="evidence" value="ECO:0007669"/>
    <property type="project" value="InterPro"/>
</dbReference>
<keyword evidence="4" id="KW-0539">Nucleus</keyword>
<accession>W2RT03</accession>
<name>W2RT03_CYPE1</name>
<feature type="domain" description="Xylanolytic transcriptional activator regulatory" evidence="6">
    <location>
        <begin position="255"/>
        <end position="329"/>
    </location>
</feature>
<dbReference type="GO" id="GO:0005634">
    <property type="term" value="C:nucleus"/>
    <property type="evidence" value="ECO:0007669"/>
    <property type="project" value="TreeGrafter"/>
</dbReference>
<dbReference type="CDD" id="cd12148">
    <property type="entry name" value="fungal_TF_MHR"/>
    <property type="match status" value="1"/>
</dbReference>